<evidence type="ECO:0000313" key="2">
    <source>
        <dbReference type="Proteomes" id="UP000249464"/>
    </source>
</evidence>
<dbReference type="Proteomes" id="UP000249464">
    <property type="component" value="Unassembled WGS sequence"/>
</dbReference>
<organism evidence="1 2">
    <name type="scientific">Microbotryum silenes-dioicae</name>
    <dbReference type="NCBI Taxonomy" id="796604"/>
    <lineage>
        <taxon>Eukaryota</taxon>
        <taxon>Fungi</taxon>
        <taxon>Dikarya</taxon>
        <taxon>Basidiomycota</taxon>
        <taxon>Pucciniomycotina</taxon>
        <taxon>Microbotryomycetes</taxon>
        <taxon>Microbotryales</taxon>
        <taxon>Microbotryaceae</taxon>
        <taxon>Microbotryum</taxon>
    </lineage>
</organism>
<keyword evidence="2" id="KW-1185">Reference proteome</keyword>
<gene>
    <name evidence="1" type="primary">BQ5605_C017g08383</name>
    <name evidence="1" type="ORF">BQ5605_C017G08383</name>
</gene>
<evidence type="ECO:0000313" key="1">
    <source>
        <dbReference type="EMBL" id="SGY19918.1"/>
    </source>
</evidence>
<name>A0A2X0NYT4_9BASI</name>
<protein>
    <submittedName>
        <fullName evidence="1">BQ5605_C017g08383 protein</fullName>
    </submittedName>
</protein>
<dbReference type="AlphaFoldDB" id="A0A2X0NYT4"/>
<accession>A0A2X0NYT4</accession>
<dbReference type="EMBL" id="FQNC01000017">
    <property type="protein sequence ID" value="SGY19918.1"/>
    <property type="molecule type" value="Genomic_DNA"/>
</dbReference>
<sequence>MSELRTETRRYLIFKTNWDTRDYSCLISRLGDGQADARLAKVGGMAERAAREQVVSLIKAQHTKLLYNLLEAVAPFVREWLEHEEAGQAYLAGP</sequence>
<reference evidence="1 2" key="1">
    <citation type="submission" date="2016-11" db="EMBL/GenBank/DDBJ databases">
        <authorList>
            <person name="Jaros S."/>
            <person name="Januszkiewicz K."/>
            <person name="Wedrychowicz H."/>
        </authorList>
    </citation>
    <scope>NUCLEOTIDE SEQUENCE [LARGE SCALE GENOMIC DNA]</scope>
</reference>
<proteinExistence type="predicted"/>